<dbReference type="Pfam" id="PF00332">
    <property type="entry name" value="Glyco_hydro_17"/>
    <property type="match status" value="1"/>
</dbReference>
<dbReference type="Proteomes" id="UP000663760">
    <property type="component" value="Chromosome 13"/>
</dbReference>
<dbReference type="GO" id="GO:0098552">
    <property type="term" value="C:side of membrane"/>
    <property type="evidence" value="ECO:0007669"/>
    <property type="project" value="UniProtKB-KW"/>
</dbReference>
<evidence type="ECO:0000256" key="2">
    <source>
        <dbReference type="ARBA" id="ARBA00004609"/>
    </source>
</evidence>
<feature type="region of interest" description="Disordered" evidence="16">
    <location>
        <begin position="363"/>
        <end position="394"/>
    </location>
</feature>
<evidence type="ECO:0000256" key="9">
    <source>
        <dbReference type="ARBA" id="ARBA00022821"/>
    </source>
</evidence>
<evidence type="ECO:0000256" key="7">
    <source>
        <dbReference type="ARBA" id="ARBA00022729"/>
    </source>
</evidence>
<dbReference type="InterPro" id="IPR012946">
    <property type="entry name" value="X8"/>
</dbReference>
<gene>
    <name evidence="19" type="ORF">SI8410_13017677</name>
</gene>
<dbReference type="GO" id="GO:0009506">
    <property type="term" value="C:plasmodesma"/>
    <property type="evidence" value="ECO:0007669"/>
    <property type="project" value="UniProtKB-ARBA"/>
</dbReference>
<dbReference type="SUPFAM" id="SSF51445">
    <property type="entry name" value="(Trans)glycosidases"/>
    <property type="match status" value="1"/>
</dbReference>
<organism evidence="19 20">
    <name type="scientific">Spirodela intermedia</name>
    <name type="common">Intermediate duckweed</name>
    <dbReference type="NCBI Taxonomy" id="51605"/>
    <lineage>
        <taxon>Eukaryota</taxon>
        <taxon>Viridiplantae</taxon>
        <taxon>Streptophyta</taxon>
        <taxon>Embryophyta</taxon>
        <taxon>Tracheophyta</taxon>
        <taxon>Spermatophyta</taxon>
        <taxon>Magnoliopsida</taxon>
        <taxon>Liliopsida</taxon>
        <taxon>Araceae</taxon>
        <taxon>Lemnoideae</taxon>
        <taxon>Spirodela</taxon>
    </lineage>
</organism>
<evidence type="ECO:0000256" key="11">
    <source>
        <dbReference type="ARBA" id="ARBA00023157"/>
    </source>
</evidence>
<feature type="compositionally biased region" description="Gly residues" evidence="16">
    <location>
        <begin position="371"/>
        <end position="383"/>
    </location>
</feature>
<evidence type="ECO:0000256" key="13">
    <source>
        <dbReference type="ARBA" id="ARBA00023295"/>
    </source>
</evidence>
<protein>
    <recommendedName>
        <fullName evidence="4">glucan endo-1,3-beta-D-glucosidase</fullName>
        <ecNumber evidence="4">3.2.1.39</ecNumber>
    </recommendedName>
</protein>
<evidence type="ECO:0000259" key="18">
    <source>
        <dbReference type="SMART" id="SM00768"/>
    </source>
</evidence>
<evidence type="ECO:0000313" key="20">
    <source>
        <dbReference type="Proteomes" id="UP000663760"/>
    </source>
</evidence>
<comment type="catalytic activity">
    <reaction evidence="1">
        <text>Hydrolysis of (1-&gt;3)-beta-D-glucosidic linkages in (1-&gt;3)-beta-D-glucans.</text>
        <dbReference type="EC" id="3.2.1.39"/>
    </reaction>
</comment>
<comment type="similarity">
    <text evidence="3 14">Belongs to the glycosyl hydrolase 17 family.</text>
</comment>
<sequence>MAPPPPPRSAFRRPLWCVFFLLLAAPCISAGGFVGVNYGRVANNLPPPAKVVALLRSYGVTEVKLYDADPAVLSALSKSGIGVVVALPNELLPAAASRPSFAFSWVKTNVAAWLPATQIRAIAVGNEVFASPAAKSLTPALVPAMRNLHAALVRLRIDSTVKVSSPIALTALQTSYPSSAGAFRPDLAESVMRPMLDLLSETGSFLMVNAYPFFAYAGNSDVISLDYALFRPNAGVVDAHSGLRYYNLLDAQLDAVFAAAKALGHSGVRVVVSETGWPSKGDAGENGASAENAAAYNGNLARRVLTGNAGTPARPNAELGVYLFALFNENQKPGPTSERNYGLFYPNEGKVYDVQFQLHGVTVRRDQKGRSSGGSSGGGGGGGDRSHDQGSVSASSAGAAAGASWCVADAKVGAERLQQALDYACGEGGADCAAIQPGEACYSPNTLEAHASFAFNSYYQKRRRSAGTCDFQGAAMVVSQPPSEFLRHDHLLPPASLSFCSIKCLAEDDQPDQRIHWQTDSEAKDPARSPF</sequence>
<keyword evidence="13 15" id="KW-0326">Glycosidase</keyword>
<feature type="chain" id="PRO_5029739030" description="glucan endo-1,3-beta-D-glucosidase" evidence="17">
    <location>
        <begin position="31"/>
        <end position="531"/>
    </location>
</feature>
<name>A0A7I8LAI3_SPIIN</name>
<evidence type="ECO:0000256" key="15">
    <source>
        <dbReference type="RuleBase" id="RU004336"/>
    </source>
</evidence>
<keyword evidence="5" id="KW-1003">Cell membrane</keyword>
<evidence type="ECO:0000256" key="5">
    <source>
        <dbReference type="ARBA" id="ARBA00022475"/>
    </source>
</evidence>
<dbReference type="GO" id="GO:0005886">
    <property type="term" value="C:plasma membrane"/>
    <property type="evidence" value="ECO:0007669"/>
    <property type="project" value="UniProtKB-SubCell"/>
</dbReference>
<evidence type="ECO:0000256" key="4">
    <source>
        <dbReference type="ARBA" id="ARBA00012780"/>
    </source>
</evidence>
<keyword evidence="8 15" id="KW-0378">Hydrolase</keyword>
<keyword evidence="9" id="KW-0611">Plant defense</keyword>
<dbReference type="GO" id="GO:0006952">
    <property type="term" value="P:defense response"/>
    <property type="evidence" value="ECO:0007669"/>
    <property type="project" value="UniProtKB-KW"/>
</dbReference>
<evidence type="ECO:0000256" key="17">
    <source>
        <dbReference type="SAM" id="SignalP"/>
    </source>
</evidence>
<keyword evidence="6" id="KW-0336">GPI-anchor</keyword>
<dbReference type="PANTHER" id="PTHR32227">
    <property type="entry name" value="GLUCAN ENDO-1,3-BETA-GLUCOSIDASE BG1-RELATED-RELATED"/>
    <property type="match status" value="1"/>
</dbReference>
<comment type="subcellular location">
    <subcellularLocation>
        <location evidence="2">Cell membrane</location>
        <topology evidence="2">Lipid-anchor</topology>
        <topology evidence="2">GPI-anchor</topology>
    </subcellularLocation>
</comment>
<evidence type="ECO:0000313" key="19">
    <source>
        <dbReference type="EMBL" id="CAA7406999.1"/>
    </source>
</evidence>
<reference evidence="19" key="1">
    <citation type="submission" date="2020-02" db="EMBL/GenBank/DDBJ databases">
        <authorList>
            <person name="Scholz U."/>
            <person name="Mascher M."/>
            <person name="Fiebig A."/>
        </authorList>
    </citation>
    <scope>NUCLEOTIDE SEQUENCE</scope>
</reference>
<dbReference type="PROSITE" id="PS00587">
    <property type="entry name" value="GLYCOSYL_HYDROL_F17"/>
    <property type="match status" value="1"/>
</dbReference>
<dbReference type="Gene3D" id="1.20.58.1040">
    <property type="match status" value="1"/>
</dbReference>
<keyword evidence="10" id="KW-0472">Membrane</keyword>
<dbReference type="InterPro" id="IPR044965">
    <property type="entry name" value="Glyco_hydro_17_plant"/>
</dbReference>
<dbReference type="InterPro" id="IPR000490">
    <property type="entry name" value="Glyco_hydro_17"/>
</dbReference>
<dbReference type="Gene3D" id="3.20.20.80">
    <property type="entry name" value="Glycosidases"/>
    <property type="match status" value="1"/>
</dbReference>
<evidence type="ECO:0000256" key="8">
    <source>
        <dbReference type="ARBA" id="ARBA00022801"/>
    </source>
</evidence>
<dbReference type="EC" id="3.2.1.39" evidence="4"/>
<evidence type="ECO:0000256" key="10">
    <source>
        <dbReference type="ARBA" id="ARBA00023136"/>
    </source>
</evidence>
<evidence type="ECO:0000256" key="1">
    <source>
        <dbReference type="ARBA" id="ARBA00000382"/>
    </source>
</evidence>
<evidence type="ECO:0000256" key="6">
    <source>
        <dbReference type="ARBA" id="ARBA00022622"/>
    </source>
</evidence>
<dbReference type="InterPro" id="IPR017853">
    <property type="entry name" value="GH"/>
</dbReference>
<evidence type="ECO:0000256" key="16">
    <source>
        <dbReference type="SAM" id="MobiDB-lite"/>
    </source>
</evidence>
<dbReference type="GO" id="GO:0042973">
    <property type="term" value="F:glucan endo-1,3-beta-D-glucosidase activity"/>
    <property type="evidence" value="ECO:0007669"/>
    <property type="project" value="UniProtKB-EC"/>
</dbReference>
<dbReference type="Pfam" id="PF07983">
    <property type="entry name" value="X8"/>
    <property type="match status" value="1"/>
</dbReference>
<accession>A0A7I8LAI3</accession>
<feature type="domain" description="X8" evidence="18">
    <location>
        <begin position="404"/>
        <end position="502"/>
    </location>
</feature>
<dbReference type="AlphaFoldDB" id="A0A7I8LAI3"/>
<keyword evidence="20" id="KW-1185">Reference proteome</keyword>
<dbReference type="FunFam" id="1.20.58.1040:FF:000001">
    <property type="entry name" value="Glucan endo-1,3-beta-glucosidase 4"/>
    <property type="match status" value="1"/>
</dbReference>
<feature type="signal peptide" evidence="17">
    <location>
        <begin position="1"/>
        <end position="30"/>
    </location>
</feature>
<evidence type="ECO:0000256" key="12">
    <source>
        <dbReference type="ARBA" id="ARBA00023180"/>
    </source>
</evidence>
<keyword evidence="7 17" id="KW-0732">Signal</keyword>
<dbReference type="GO" id="GO:0005975">
    <property type="term" value="P:carbohydrate metabolic process"/>
    <property type="evidence" value="ECO:0007669"/>
    <property type="project" value="InterPro"/>
</dbReference>
<dbReference type="EMBL" id="LR746276">
    <property type="protein sequence ID" value="CAA7406999.1"/>
    <property type="molecule type" value="Genomic_DNA"/>
</dbReference>
<keyword evidence="11" id="KW-1015">Disulfide bond</keyword>
<dbReference type="SMART" id="SM00768">
    <property type="entry name" value="X8"/>
    <property type="match status" value="1"/>
</dbReference>
<evidence type="ECO:0000256" key="3">
    <source>
        <dbReference type="ARBA" id="ARBA00008773"/>
    </source>
</evidence>
<keyword evidence="12" id="KW-0325">Glycoprotein</keyword>
<proteinExistence type="inferred from homology"/>
<dbReference type="OrthoDB" id="941679at2759"/>
<dbReference type="FunFam" id="3.20.20.80:FF:000002">
    <property type="entry name" value="Glucan endo-1,3-beta-glucosidase 3"/>
    <property type="match status" value="1"/>
</dbReference>
<evidence type="ECO:0000256" key="14">
    <source>
        <dbReference type="RuleBase" id="RU004335"/>
    </source>
</evidence>
<keyword evidence="6" id="KW-0449">Lipoprotein</keyword>